<dbReference type="Proteomes" id="UP000255106">
    <property type="component" value="Unassembled WGS sequence"/>
</dbReference>
<organism evidence="1 2">
    <name type="scientific">Enterobacter cloacae</name>
    <dbReference type="NCBI Taxonomy" id="550"/>
    <lineage>
        <taxon>Bacteria</taxon>
        <taxon>Pseudomonadati</taxon>
        <taxon>Pseudomonadota</taxon>
        <taxon>Gammaproteobacteria</taxon>
        <taxon>Enterobacterales</taxon>
        <taxon>Enterobacteriaceae</taxon>
        <taxon>Enterobacter</taxon>
        <taxon>Enterobacter cloacae complex</taxon>
    </lineage>
</organism>
<reference evidence="1 2" key="1">
    <citation type="submission" date="2018-06" db="EMBL/GenBank/DDBJ databases">
        <authorList>
            <consortium name="Pathogen Informatics"/>
            <person name="Doyle S."/>
        </authorList>
    </citation>
    <scope>NUCLEOTIDE SEQUENCE [LARGE SCALE GENOMIC DNA]</scope>
    <source>
        <strain evidence="1 2">NCTC10005</strain>
    </source>
</reference>
<evidence type="ECO:0000313" key="2">
    <source>
        <dbReference type="Proteomes" id="UP000255106"/>
    </source>
</evidence>
<protein>
    <submittedName>
        <fullName evidence="1">ABC transporter ATP-binding protein</fullName>
    </submittedName>
</protein>
<dbReference type="PANTHER" id="PTHR43858:SF1">
    <property type="entry name" value="ABC TRANSPORTER-RELATED PROTEIN"/>
    <property type="match status" value="1"/>
</dbReference>
<dbReference type="GO" id="GO:0005524">
    <property type="term" value="F:ATP binding"/>
    <property type="evidence" value="ECO:0007669"/>
    <property type="project" value="UniProtKB-KW"/>
</dbReference>
<dbReference type="InterPro" id="IPR027417">
    <property type="entry name" value="P-loop_NTPase"/>
</dbReference>
<dbReference type="AlphaFoldDB" id="A0A377M8S5"/>
<dbReference type="Gene3D" id="3.40.50.300">
    <property type="entry name" value="P-loop containing nucleotide triphosphate hydrolases"/>
    <property type="match status" value="1"/>
</dbReference>
<name>A0A377M8S5_ENTCL</name>
<dbReference type="EMBL" id="UGJB01000004">
    <property type="protein sequence ID" value="STQ14313.1"/>
    <property type="molecule type" value="Genomic_DNA"/>
</dbReference>
<accession>A0A377M8S5</accession>
<dbReference type="InterPro" id="IPR022374">
    <property type="entry name" value="EttA"/>
</dbReference>
<evidence type="ECO:0000313" key="1">
    <source>
        <dbReference type="EMBL" id="STQ14313.1"/>
    </source>
</evidence>
<gene>
    <name evidence="1" type="primary">yjjK_4</name>
    <name evidence="1" type="ORF">NCTC10005_07167</name>
</gene>
<dbReference type="PANTHER" id="PTHR43858">
    <property type="entry name" value="ENERGY-DEPENDENT TRANSLATIONAL THROTTLE PROTEIN ETTA"/>
    <property type="match status" value="1"/>
</dbReference>
<keyword evidence="1" id="KW-0067">ATP-binding</keyword>
<proteinExistence type="predicted"/>
<sequence length="54" mass="6468">MVLDRIATHILDYQDEGKVEFFEGNFTEYEEYKKRTLGADALEPKRIKYKRIAK</sequence>
<keyword evidence="1" id="KW-0547">Nucleotide-binding</keyword>
<dbReference type="GO" id="GO:0045900">
    <property type="term" value="P:negative regulation of translational elongation"/>
    <property type="evidence" value="ECO:0007669"/>
    <property type="project" value="InterPro"/>
</dbReference>